<evidence type="ECO:0000256" key="5">
    <source>
        <dbReference type="ARBA" id="ARBA00022989"/>
    </source>
</evidence>
<evidence type="ECO:0000256" key="1">
    <source>
        <dbReference type="ARBA" id="ARBA00004141"/>
    </source>
</evidence>
<feature type="domain" description="Major facilitator superfamily (MFS) profile" evidence="8">
    <location>
        <begin position="5"/>
        <end position="397"/>
    </location>
</feature>
<dbReference type="Proteomes" id="UP000187209">
    <property type="component" value="Unassembled WGS sequence"/>
</dbReference>
<dbReference type="InterPro" id="IPR011701">
    <property type="entry name" value="MFS"/>
</dbReference>
<evidence type="ECO:0000256" key="3">
    <source>
        <dbReference type="ARBA" id="ARBA00022448"/>
    </source>
</evidence>
<feature type="transmembrane region" description="Helical" evidence="7">
    <location>
        <begin position="339"/>
        <end position="365"/>
    </location>
</feature>
<gene>
    <name evidence="9" type="ORF">SteCoe_14833</name>
</gene>
<feature type="transmembrane region" description="Helical" evidence="7">
    <location>
        <begin position="71"/>
        <end position="91"/>
    </location>
</feature>
<evidence type="ECO:0000256" key="2">
    <source>
        <dbReference type="ARBA" id="ARBA00006829"/>
    </source>
</evidence>
<dbReference type="InterPro" id="IPR036259">
    <property type="entry name" value="MFS_trans_sf"/>
</dbReference>
<feature type="transmembrane region" description="Helical" evidence="7">
    <location>
        <begin position="240"/>
        <end position="259"/>
    </location>
</feature>
<sequence length="416" mass="46029">MYYRKQIILYISEFLTSASFTILAAFYPGLAEEKGIPLWLIGFIFSLDPILGLPTSYFAGKYMNRIGRKNLLTTGMAFGACGIFLIGMIEYTHGYEAILMSFASRIFAGIGAGCSMVATSAILVIEYPDEVDKVIGYYEAASGLGLLLGPIIGSVMSMIRISISFSAAALLWIIYLSLSHKLLGKLSTAVIISTPLPYKQLLSRPKLLVDFCAQMWLLFTLGYMSTVIELHLMTFGQRGIFIGIFYSLCTFTYFVTSLLENKLLLIFNQKFLIVSGIFLTGVSFILMGPWEDILPRDFVIVAIGLGLTGFAGSIMYIPTTSHIIHTATTEYGIEYSDSLFDSVSACTNFFSNIGEIIGPILAGFLSEYFGYSRGFLVVSGLSFLFCLIYLLLTRAPKRNKIQSEIDQEKQSTLIQE</sequence>
<dbReference type="InterPro" id="IPR050930">
    <property type="entry name" value="MFS_Vesicular_Transporter"/>
</dbReference>
<feature type="transmembrane region" description="Helical" evidence="7">
    <location>
        <begin position="299"/>
        <end position="318"/>
    </location>
</feature>
<keyword evidence="10" id="KW-1185">Reference proteome</keyword>
<feature type="transmembrane region" description="Helical" evidence="7">
    <location>
        <begin position="7"/>
        <end position="30"/>
    </location>
</feature>
<feature type="transmembrane region" description="Helical" evidence="7">
    <location>
        <begin position="158"/>
        <end position="178"/>
    </location>
</feature>
<evidence type="ECO:0000313" key="9">
    <source>
        <dbReference type="EMBL" id="OMJ84140.1"/>
    </source>
</evidence>
<dbReference type="PANTHER" id="PTHR23506:SF26">
    <property type="entry name" value="MFS-TYPE TRANSPORTER SLC18B1"/>
    <property type="match status" value="1"/>
</dbReference>
<keyword evidence="4 7" id="KW-0812">Transmembrane</keyword>
<feature type="transmembrane region" description="Helical" evidence="7">
    <location>
        <begin position="371"/>
        <end position="392"/>
    </location>
</feature>
<evidence type="ECO:0000256" key="6">
    <source>
        <dbReference type="ARBA" id="ARBA00023136"/>
    </source>
</evidence>
<keyword evidence="5 7" id="KW-1133">Transmembrane helix</keyword>
<name>A0A1R2C582_9CILI</name>
<dbReference type="EMBL" id="MPUH01000279">
    <property type="protein sequence ID" value="OMJ84140.1"/>
    <property type="molecule type" value="Genomic_DNA"/>
</dbReference>
<keyword evidence="6 7" id="KW-0472">Membrane</keyword>
<keyword evidence="3" id="KW-0813">Transport</keyword>
<evidence type="ECO:0000259" key="8">
    <source>
        <dbReference type="PROSITE" id="PS50850"/>
    </source>
</evidence>
<dbReference type="InterPro" id="IPR020846">
    <property type="entry name" value="MFS_dom"/>
</dbReference>
<dbReference type="PROSITE" id="PS50850">
    <property type="entry name" value="MFS"/>
    <property type="match status" value="1"/>
</dbReference>
<dbReference type="InterPro" id="IPR001958">
    <property type="entry name" value="Tet-R_TetA/multi-R_MdtG-like"/>
</dbReference>
<dbReference type="GO" id="GO:0016020">
    <property type="term" value="C:membrane"/>
    <property type="evidence" value="ECO:0007669"/>
    <property type="project" value="UniProtKB-SubCell"/>
</dbReference>
<organism evidence="9 10">
    <name type="scientific">Stentor coeruleus</name>
    <dbReference type="NCBI Taxonomy" id="5963"/>
    <lineage>
        <taxon>Eukaryota</taxon>
        <taxon>Sar</taxon>
        <taxon>Alveolata</taxon>
        <taxon>Ciliophora</taxon>
        <taxon>Postciliodesmatophora</taxon>
        <taxon>Heterotrichea</taxon>
        <taxon>Heterotrichida</taxon>
        <taxon>Stentoridae</taxon>
        <taxon>Stentor</taxon>
    </lineage>
</organism>
<dbReference type="OrthoDB" id="298065at2759"/>
<feature type="transmembrane region" description="Helical" evidence="7">
    <location>
        <begin position="36"/>
        <end position="59"/>
    </location>
</feature>
<feature type="transmembrane region" description="Helical" evidence="7">
    <location>
        <begin position="135"/>
        <end position="152"/>
    </location>
</feature>
<protein>
    <recommendedName>
        <fullName evidence="8">Major facilitator superfamily (MFS) profile domain-containing protein</fullName>
    </recommendedName>
</protein>
<reference evidence="9 10" key="1">
    <citation type="submission" date="2016-11" db="EMBL/GenBank/DDBJ databases">
        <title>The macronuclear genome of Stentor coeruleus: a giant cell with tiny introns.</title>
        <authorList>
            <person name="Slabodnick M."/>
            <person name="Ruby J.G."/>
            <person name="Reiff S.B."/>
            <person name="Swart E.C."/>
            <person name="Gosai S."/>
            <person name="Prabakaran S."/>
            <person name="Witkowska E."/>
            <person name="Larue G.E."/>
            <person name="Fisher S."/>
            <person name="Freeman R.M."/>
            <person name="Gunawardena J."/>
            <person name="Chu W."/>
            <person name="Stover N.A."/>
            <person name="Gregory B.D."/>
            <person name="Nowacki M."/>
            <person name="Derisi J."/>
            <person name="Roy S.W."/>
            <person name="Marshall W.F."/>
            <person name="Sood P."/>
        </authorList>
    </citation>
    <scope>NUCLEOTIDE SEQUENCE [LARGE SCALE GENOMIC DNA]</scope>
    <source>
        <strain evidence="9">WM001</strain>
    </source>
</reference>
<proteinExistence type="inferred from homology"/>
<dbReference type="GO" id="GO:0022857">
    <property type="term" value="F:transmembrane transporter activity"/>
    <property type="evidence" value="ECO:0007669"/>
    <property type="project" value="InterPro"/>
</dbReference>
<dbReference type="PRINTS" id="PR01035">
    <property type="entry name" value="TCRTETA"/>
</dbReference>
<comment type="similarity">
    <text evidence="2">Belongs to the major facilitator superfamily. Vesicular transporter family.</text>
</comment>
<comment type="subcellular location">
    <subcellularLocation>
        <location evidence="1">Membrane</location>
        <topology evidence="1">Multi-pass membrane protein</topology>
    </subcellularLocation>
</comment>
<dbReference type="Pfam" id="PF07690">
    <property type="entry name" value="MFS_1"/>
    <property type="match status" value="1"/>
</dbReference>
<feature type="transmembrane region" description="Helical" evidence="7">
    <location>
        <begin position="97"/>
        <end position="123"/>
    </location>
</feature>
<evidence type="ECO:0000256" key="7">
    <source>
        <dbReference type="SAM" id="Phobius"/>
    </source>
</evidence>
<dbReference type="AlphaFoldDB" id="A0A1R2C582"/>
<dbReference type="Gene3D" id="1.20.1250.20">
    <property type="entry name" value="MFS general substrate transporter like domains"/>
    <property type="match status" value="2"/>
</dbReference>
<dbReference type="SUPFAM" id="SSF103473">
    <property type="entry name" value="MFS general substrate transporter"/>
    <property type="match status" value="1"/>
</dbReference>
<dbReference type="PANTHER" id="PTHR23506">
    <property type="entry name" value="GH10249P"/>
    <property type="match status" value="1"/>
</dbReference>
<comment type="caution">
    <text evidence="9">The sequence shown here is derived from an EMBL/GenBank/DDBJ whole genome shotgun (WGS) entry which is preliminary data.</text>
</comment>
<evidence type="ECO:0000313" key="10">
    <source>
        <dbReference type="Proteomes" id="UP000187209"/>
    </source>
</evidence>
<feature type="transmembrane region" description="Helical" evidence="7">
    <location>
        <begin position="271"/>
        <end position="287"/>
    </location>
</feature>
<feature type="transmembrane region" description="Helical" evidence="7">
    <location>
        <begin position="207"/>
        <end position="228"/>
    </location>
</feature>
<evidence type="ECO:0000256" key="4">
    <source>
        <dbReference type="ARBA" id="ARBA00022692"/>
    </source>
</evidence>
<accession>A0A1R2C582</accession>